<evidence type="ECO:0000259" key="5">
    <source>
        <dbReference type="PROSITE" id="PS51379"/>
    </source>
</evidence>
<evidence type="ECO:0000313" key="6">
    <source>
        <dbReference type="EMBL" id="MST56213.1"/>
    </source>
</evidence>
<dbReference type="InterPro" id="IPR007160">
    <property type="entry name" value="DUF362"/>
</dbReference>
<comment type="caution">
    <text evidence="6">The sequence shown here is derived from an EMBL/GenBank/DDBJ whole genome shotgun (WGS) entry which is preliminary data.</text>
</comment>
<evidence type="ECO:0000256" key="1">
    <source>
        <dbReference type="ARBA" id="ARBA00022485"/>
    </source>
</evidence>
<dbReference type="InterPro" id="IPR050157">
    <property type="entry name" value="PSI_iron-sulfur_center"/>
</dbReference>
<accession>A0A6L5YDQ0</accession>
<feature type="domain" description="4Fe-4S ferredoxin-type" evidence="5">
    <location>
        <begin position="303"/>
        <end position="332"/>
    </location>
</feature>
<proteinExistence type="predicted"/>
<dbReference type="GO" id="GO:0046872">
    <property type="term" value="F:metal ion binding"/>
    <property type="evidence" value="ECO:0007669"/>
    <property type="project" value="UniProtKB-KW"/>
</dbReference>
<dbReference type="Pfam" id="PF13237">
    <property type="entry name" value="Fer4_10"/>
    <property type="match status" value="1"/>
</dbReference>
<dbReference type="GO" id="GO:0051539">
    <property type="term" value="F:4 iron, 4 sulfur cluster binding"/>
    <property type="evidence" value="ECO:0007669"/>
    <property type="project" value="UniProtKB-KW"/>
</dbReference>
<dbReference type="AlphaFoldDB" id="A0A6L5YDQ0"/>
<gene>
    <name evidence="6" type="ORF">FYJ74_09240</name>
</gene>
<dbReference type="RefSeq" id="WP_154529298.1">
    <property type="nucleotide sequence ID" value="NZ_VUNH01000010.1"/>
</dbReference>
<reference evidence="6 7" key="1">
    <citation type="submission" date="2019-08" db="EMBL/GenBank/DDBJ databases">
        <title>In-depth cultivation of the pig gut microbiome towards novel bacterial diversity and tailored functional studies.</title>
        <authorList>
            <person name="Wylensek D."/>
            <person name="Hitch T.C.A."/>
            <person name="Clavel T."/>
        </authorList>
    </citation>
    <scope>NUCLEOTIDE SEQUENCE [LARGE SCALE GENOMIC DNA]</scope>
    <source>
        <strain evidence="6 7">SM-530-WT-4B</strain>
    </source>
</reference>
<keyword evidence="2" id="KW-0479">Metal-binding</keyword>
<keyword evidence="4" id="KW-0411">Iron-sulfur</keyword>
<feature type="domain" description="4Fe-4S ferredoxin-type" evidence="5">
    <location>
        <begin position="334"/>
        <end position="361"/>
    </location>
</feature>
<evidence type="ECO:0000256" key="3">
    <source>
        <dbReference type="ARBA" id="ARBA00023004"/>
    </source>
</evidence>
<dbReference type="InterPro" id="IPR017900">
    <property type="entry name" value="4Fe4S_Fe_S_CS"/>
</dbReference>
<dbReference type="PANTHER" id="PTHR24960">
    <property type="entry name" value="PHOTOSYSTEM I IRON-SULFUR CENTER-RELATED"/>
    <property type="match status" value="1"/>
</dbReference>
<evidence type="ECO:0000256" key="2">
    <source>
        <dbReference type="ARBA" id="ARBA00022723"/>
    </source>
</evidence>
<evidence type="ECO:0000313" key="7">
    <source>
        <dbReference type="Proteomes" id="UP000473699"/>
    </source>
</evidence>
<protein>
    <submittedName>
        <fullName evidence="6">DUF362 domain-containing protein</fullName>
    </submittedName>
</protein>
<dbReference type="PROSITE" id="PS00198">
    <property type="entry name" value="4FE4S_FER_1"/>
    <property type="match status" value="2"/>
</dbReference>
<dbReference type="EMBL" id="VUNH01000010">
    <property type="protein sequence ID" value="MST56213.1"/>
    <property type="molecule type" value="Genomic_DNA"/>
</dbReference>
<keyword evidence="1" id="KW-0004">4Fe-4S</keyword>
<dbReference type="PANTHER" id="PTHR24960:SF76">
    <property type="entry name" value="4FE-4S FERREDOXIN-TYPE DOMAIN-CONTAINING PROTEIN"/>
    <property type="match status" value="1"/>
</dbReference>
<dbReference type="InterPro" id="IPR017896">
    <property type="entry name" value="4Fe4S_Fe-S-bd"/>
</dbReference>
<evidence type="ECO:0000256" key="4">
    <source>
        <dbReference type="ARBA" id="ARBA00023014"/>
    </source>
</evidence>
<keyword evidence="7" id="KW-1185">Reference proteome</keyword>
<dbReference type="Gene3D" id="3.30.70.20">
    <property type="match status" value="1"/>
</dbReference>
<dbReference type="SUPFAM" id="SSF54862">
    <property type="entry name" value="4Fe-4S ferredoxins"/>
    <property type="match status" value="1"/>
</dbReference>
<name>A0A6L5YDQ0_9BACT</name>
<dbReference type="PROSITE" id="PS51379">
    <property type="entry name" value="4FE4S_FER_2"/>
    <property type="match status" value="2"/>
</dbReference>
<dbReference type="Pfam" id="PF04015">
    <property type="entry name" value="DUF362"/>
    <property type="match status" value="1"/>
</dbReference>
<keyword evidence="3" id="KW-0408">Iron</keyword>
<organism evidence="6 7">
    <name type="scientific">Pyramidobacter porci</name>
    <dbReference type="NCBI Taxonomy" id="2605789"/>
    <lineage>
        <taxon>Bacteria</taxon>
        <taxon>Thermotogati</taxon>
        <taxon>Synergistota</taxon>
        <taxon>Synergistia</taxon>
        <taxon>Synergistales</taxon>
        <taxon>Dethiosulfovibrionaceae</taxon>
        <taxon>Pyramidobacter</taxon>
    </lineage>
</organism>
<dbReference type="Proteomes" id="UP000473699">
    <property type="component" value="Unassembled WGS sequence"/>
</dbReference>
<sequence length="381" mass="41311">MTTVALFHCEDYSPARLDPIVRECLSLRAFPRGGYVLVKPNMLAARVPDKCVTTHPALVDSVCRALLDLGCRPVIGDSPGIEPFARVAKASGIGEVGARLGVPVQELGRSTLCPPAAGRVNKRLELSADALEADAVVSLPKMKTHCQMQLSLAVKNLFGTVVGTRKAQWHYAVGLDRRRFADLLLDISLSLPPLLSIVDGVIGMEGRGPGNGRPRAFGLIGASGDALALDAALSAMMGLPPQDFFLLQAARARGFAGCDLSGVKWRGDFDPSGRFPDVDIPALDALSLMPRFMDRFGRRFLASRPEQIRKRCIACGRCVAVCPAEALRLENETLFFDYAACIRCYCCHEMCPRDAVAFREGALMKLFALLRKTRRAGRGKI</sequence>